<dbReference type="AlphaFoldDB" id="K2GWS4"/>
<accession>K2GWS4</accession>
<keyword evidence="1" id="KW-0812">Transmembrane</keyword>
<dbReference type="Gene3D" id="2.60.40.10">
    <property type="entry name" value="Immunoglobulins"/>
    <property type="match status" value="2"/>
</dbReference>
<dbReference type="EMBL" id="AMFJ01000420">
    <property type="protein sequence ID" value="EKE27810.1"/>
    <property type="molecule type" value="Genomic_DNA"/>
</dbReference>
<feature type="chain" id="PRO_5017198697" evidence="2">
    <location>
        <begin position="24"/>
        <end position="576"/>
    </location>
</feature>
<gene>
    <name evidence="3" type="ORF">ACD_3C00146G0009</name>
</gene>
<dbReference type="InterPro" id="IPR013783">
    <property type="entry name" value="Ig-like_fold"/>
</dbReference>
<evidence type="ECO:0000256" key="1">
    <source>
        <dbReference type="SAM" id="Phobius"/>
    </source>
</evidence>
<organism evidence="3">
    <name type="scientific">uncultured bacterium</name>
    <name type="common">gcode 4</name>
    <dbReference type="NCBI Taxonomy" id="1234023"/>
    <lineage>
        <taxon>Bacteria</taxon>
        <taxon>environmental samples</taxon>
    </lineage>
</organism>
<reference evidence="3" key="1">
    <citation type="journal article" date="2012" name="Science">
        <title>Fermentation, hydrogen, and sulfur metabolism in multiple uncultivated bacterial phyla.</title>
        <authorList>
            <person name="Wrighton K.C."/>
            <person name="Thomas B.C."/>
            <person name="Sharon I."/>
            <person name="Miller C.S."/>
            <person name="Castelle C.J."/>
            <person name="VerBerkmoes N.C."/>
            <person name="Wilkins M.J."/>
            <person name="Hettich R.L."/>
            <person name="Lipton M.S."/>
            <person name="Williams K.H."/>
            <person name="Long P.E."/>
            <person name="Banfield J.F."/>
        </authorList>
    </citation>
    <scope>NUCLEOTIDE SEQUENCE [LARGE SCALE GENOMIC DNA]</scope>
</reference>
<comment type="caution">
    <text evidence="3">The sequence shown here is derived from an EMBL/GenBank/DDBJ whole genome shotgun (WGS) entry which is preliminary data.</text>
</comment>
<feature type="transmembrane region" description="Helical" evidence="1">
    <location>
        <begin position="553"/>
        <end position="570"/>
    </location>
</feature>
<evidence type="ECO:0000256" key="2">
    <source>
        <dbReference type="SAM" id="SignalP"/>
    </source>
</evidence>
<protein>
    <submittedName>
        <fullName evidence="3">Uncharacterized protein</fullName>
    </submittedName>
</protein>
<keyword evidence="1" id="KW-0472">Membrane</keyword>
<evidence type="ECO:0000313" key="3">
    <source>
        <dbReference type="EMBL" id="EKE27810.1"/>
    </source>
</evidence>
<keyword evidence="2" id="KW-0732">Signal</keyword>
<feature type="signal peptide" evidence="2">
    <location>
        <begin position="1"/>
        <end position="23"/>
    </location>
</feature>
<keyword evidence="1" id="KW-1133">Transmembrane helix</keyword>
<name>K2GWS4_9BACT</name>
<sequence length="576" mass="64128">MKKLVSFLSAIAIVASSFSWAFAATEGASGAPAKAASTSKVDHFEVTTKPASAKIWEAMDVTVKAVDKEGNVKKDYAWTIYITVDNDTKATIPYSDGYQFTAADLGQKTFSKWLSFTKEWNMKVIVLDIDNDQLEWSVDVNVWAGSWDTWASTWWDITITSPDNGMTIAEGKVTISGSTKKNSKVTFYLNWAVQKDLETQSDDKGTFVVEMKNINQSTNIIQVKVLDGNDKQIAESEKINVTLESNWPLFKDLKITEWTEVPAGSVVTVTATADPGLTEFNASIGDSSSVLTEVTSSPGTYSWTLTIPSQAWDYQVDVSLKNSLGKTTDKKWVASLKAIESNIFKNIKSIVSDKKVSFTFELTQDKAEYAKFKFIYGTSPDTLKTAWDTQNKESVTFEKDKIKSASGGYNWYISGLDPAVGKYYFQLQPLNKDGAQISWIQSDTVEVDFSLSSAGGKCMISNVSGLKATKNWEVVDLSWDSLPEATSYNVYKKSEDGTFTLIENVPVTKYTLNISGDKVKYEDFAIKAVCGDWETKAESQDYSNATKVQTGPAQIMFLLWISLVVWFFFVRRRYAK</sequence>
<proteinExistence type="predicted"/>